<dbReference type="GO" id="GO:0016757">
    <property type="term" value="F:glycosyltransferase activity"/>
    <property type="evidence" value="ECO:0007669"/>
    <property type="project" value="UniProtKB-KW"/>
</dbReference>
<feature type="domain" description="Glycosyltransferase subfamily 4-like N-terminal" evidence="2">
    <location>
        <begin position="16"/>
        <end position="124"/>
    </location>
</feature>
<gene>
    <name evidence="3" type="ORF">ACFOWA_09010</name>
</gene>
<dbReference type="PANTHER" id="PTHR12526:SF630">
    <property type="entry name" value="GLYCOSYLTRANSFERASE"/>
    <property type="match status" value="1"/>
</dbReference>
<name>A0ABV8PAZ7_9SPHI</name>
<sequence length="380" mass="43308">MKIALVTAYFYPKSTGGTEKYVLNLAKNLISNLNEVHIITVGNCESNLYENIKVYYVADELNNDHDIISGKKPSNNLKEFSELLIQNNYDLVHFHTLTPAFNIFHFQAAKELNAEIHFTAHVPGITCLHGDLMKFGKEPCDGVIITKRCLACYISKKGINEALSKCIAETAIAAGFPKQLVSAVDTKKQILTSLNKLCDKIFLFKNWQKEVFLINGFDFNKLFLTGQLFDKELIPRKQSKKAINNIGFVGRISYEKGLHILIDVFNLANRKDLKLHIAGIVNDIKYYNKVRRISSKNPNIYWEINLSEAQINEFYKKIDLLVIPSITYETGPFVLYEALERNIAVLANELGDMKLWKDKGFEIGLYKNANQLRDCIIDLN</sequence>
<evidence type="ECO:0000259" key="2">
    <source>
        <dbReference type="Pfam" id="PF13439"/>
    </source>
</evidence>
<reference evidence="4" key="1">
    <citation type="journal article" date="2019" name="Int. J. Syst. Evol. Microbiol.">
        <title>The Global Catalogue of Microorganisms (GCM) 10K type strain sequencing project: providing services to taxonomists for standard genome sequencing and annotation.</title>
        <authorList>
            <consortium name="The Broad Institute Genomics Platform"/>
            <consortium name="The Broad Institute Genome Sequencing Center for Infectious Disease"/>
            <person name="Wu L."/>
            <person name="Ma J."/>
        </authorList>
    </citation>
    <scope>NUCLEOTIDE SEQUENCE [LARGE SCALE GENOMIC DNA]</scope>
    <source>
        <strain evidence="4">CCM 8691</strain>
    </source>
</reference>
<organism evidence="3 4">
    <name type="scientific">Pedobacter lithocola</name>
    <dbReference type="NCBI Taxonomy" id="1908239"/>
    <lineage>
        <taxon>Bacteria</taxon>
        <taxon>Pseudomonadati</taxon>
        <taxon>Bacteroidota</taxon>
        <taxon>Sphingobacteriia</taxon>
        <taxon>Sphingobacteriales</taxon>
        <taxon>Sphingobacteriaceae</taxon>
        <taxon>Pedobacter</taxon>
    </lineage>
</organism>
<dbReference type="Proteomes" id="UP001595789">
    <property type="component" value="Unassembled WGS sequence"/>
</dbReference>
<dbReference type="EC" id="2.4.-.-" evidence="3"/>
<dbReference type="InterPro" id="IPR001296">
    <property type="entry name" value="Glyco_trans_1"/>
</dbReference>
<dbReference type="Pfam" id="PF13439">
    <property type="entry name" value="Glyco_transf_4"/>
    <property type="match status" value="1"/>
</dbReference>
<evidence type="ECO:0000313" key="4">
    <source>
        <dbReference type="Proteomes" id="UP001595789"/>
    </source>
</evidence>
<dbReference type="PANTHER" id="PTHR12526">
    <property type="entry name" value="GLYCOSYLTRANSFERASE"/>
    <property type="match status" value="1"/>
</dbReference>
<dbReference type="SUPFAM" id="SSF53756">
    <property type="entry name" value="UDP-Glycosyltransferase/glycogen phosphorylase"/>
    <property type="match status" value="1"/>
</dbReference>
<dbReference type="EMBL" id="JBHSBW010000009">
    <property type="protein sequence ID" value="MFC4211318.1"/>
    <property type="molecule type" value="Genomic_DNA"/>
</dbReference>
<keyword evidence="4" id="KW-1185">Reference proteome</keyword>
<keyword evidence="3" id="KW-0808">Transferase</keyword>
<dbReference type="Gene3D" id="3.40.50.2000">
    <property type="entry name" value="Glycogen Phosphorylase B"/>
    <property type="match status" value="2"/>
</dbReference>
<dbReference type="Pfam" id="PF00534">
    <property type="entry name" value="Glycos_transf_1"/>
    <property type="match status" value="1"/>
</dbReference>
<protein>
    <submittedName>
        <fullName evidence="3">Glycosyltransferase</fullName>
        <ecNumber evidence="3">2.4.-.-</ecNumber>
    </submittedName>
</protein>
<keyword evidence="3" id="KW-0328">Glycosyltransferase</keyword>
<feature type="domain" description="Glycosyl transferase family 1" evidence="1">
    <location>
        <begin position="237"/>
        <end position="348"/>
    </location>
</feature>
<dbReference type="RefSeq" id="WP_378984235.1">
    <property type="nucleotide sequence ID" value="NZ_JBHSBW010000009.1"/>
</dbReference>
<dbReference type="InterPro" id="IPR028098">
    <property type="entry name" value="Glyco_trans_4-like_N"/>
</dbReference>
<evidence type="ECO:0000259" key="1">
    <source>
        <dbReference type="Pfam" id="PF00534"/>
    </source>
</evidence>
<accession>A0ABV8PAZ7</accession>
<proteinExistence type="predicted"/>
<evidence type="ECO:0000313" key="3">
    <source>
        <dbReference type="EMBL" id="MFC4211318.1"/>
    </source>
</evidence>
<comment type="caution">
    <text evidence="3">The sequence shown here is derived from an EMBL/GenBank/DDBJ whole genome shotgun (WGS) entry which is preliminary data.</text>
</comment>